<evidence type="ECO:0000256" key="1">
    <source>
        <dbReference type="SAM" id="Phobius"/>
    </source>
</evidence>
<dbReference type="Proteomes" id="UP000030671">
    <property type="component" value="Unassembled WGS sequence"/>
</dbReference>
<evidence type="ECO:0000313" key="3">
    <source>
        <dbReference type="Proteomes" id="UP000030671"/>
    </source>
</evidence>
<dbReference type="KEGG" id="hir:HETIRDRAFT_173337"/>
<keyword evidence="3" id="KW-1185">Reference proteome</keyword>
<evidence type="ECO:0000313" key="2">
    <source>
        <dbReference type="EMBL" id="ETW81665.1"/>
    </source>
</evidence>
<reference evidence="2 3" key="1">
    <citation type="journal article" date="2012" name="New Phytol.">
        <title>Insight into trade-off between wood decay and parasitism from the genome of a fungal forest pathogen.</title>
        <authorList>
            <person name="Olson A."/>
            <person name="Aerts A."/>
            <person name="Asiegbu F."/>
            <person name="Belbahri L."/>
            <person name="Bouzid O."/>
            <person name="Broberg A."/>
            <person name="Canback B."/>
            <person name="Coutinho P.M."/>
            <person name="Cullen D."/>
            <person name="Dalman K."/>
            <person name="Deflorio G."/>
            <person name="van Diepen L.T."/>
            <person name="Dunand C."/>
            <person name="Duplessis S."/>
            <person name="Durling M."/>
            <person name="Gonthier P."/>
            <person name="Grimwood J."/>
            <person name="Fossdal C.G."/>
            <person name="Hansson D."/>
            <person name="Henrissat B."/>
            <person name="Hietala A."/>
            <person name="Himmelstrand K."/>
            <person name="Hoffmeister D."/>
            <person name="Hogberg N."/>
            <person name="James T.Y."/>
            <person name="Karlsson M."/>
            <person name="Kohler A."/>
            <person name="Kues U."/>
            <person name="Lee Y.H."/>
            <person name="Lin Y.C."/>
            <person name="Lind M."/>
            <person name="Lindquist E."/>
            <person name="Lombard V."/>
            <person name="Lucas S."/>
            <person name="Lunden K."/>
            <person name="Morin E."/>
            <person name="Murat C."/>
            <person name="Park J."/>
            <person name="Raffaello T."/>
            <person name="Rouze P."/>
            <person name="Salamov A."/>
            <person name="Schmutz J."/>
            <person name="Solheim H."/>
            <person name="Stahlberg J."/>
            <person name="Velez H."/>
            <person name="de Vries R.P."/>
            <person name="Wiebenga A."/>
            <person name="Woodward S."/>
            <person name="Yakovlev I."/>
            <person name="Garbelotto M."/>
            <person name="Martin F."/>
            <person name="Grigoriev I.V."/>
            <person name="Stenlid J."/>
        </authorList>
    </citation>
    <scope>NUCLEOTIDE SEQUENCE [LARGE SCALE GENOMIC DNA]</scope>
    <source>
        <strain evidence="2 3">TC 32-1</strain>
    </source>
</reference>
<keyword evidence="1" id="KW-0812">Transmembrane</keyword>
<accession>W4K8I8</accession>
<dbReference type="EMBL" id="KI925458">
    <property type="protein sequence ID" value="ETW81665.1"/>
    <property type="molecule type" value="Genomic_DNA"/>
</dbReference>
<dbReference type="AlphaFoldDB" id="W4K8I8"/>
<dbReference type="InParanoid" id="W4K8I8"/>
<gene>
    <name evidence="2" type="ORF">HETIRDRAFT_173337</name>
</gene>
<dbReference type="RefSeq" id="XP_009546293.1">
    <property type="nucleotide sequence ID" value="XM_009547998.1"/>
</dbReference>
<dbReference type="HOGENOM" id="CLU_2038369_0_0_1"/>
<organism evidence="2 3">
    <name type="scientific">Heterobasidion irregulare (strain TC 32-1)</name>
    <dbReference type="NCBI Taxonomy" id="747525"/>
    <lineage>
        <taxon>Eukaryota</taxon>
        <taxon>Fungi</taxon>
        <taxon>Dikarya</taxon>
        <taxon>Basidiomycota</taxon>
        <taxon>Agaricomycotina</taxon>
        <taxon>Agaricomycetes</taxon>
        <taxon>Russulales</taxon>
        <taxon>Bondarzewiaceae</taxon>
        <taxon>Heterobasidion</taxon>
        <taxon>Heterobasidion annosum species complex</taxon>
    </lineage>
</organism>
<feature type="transmembrane region" description="Helical" evidence="1">
    <location>
        <begin position="98"/>
        <end position="120"/>
    </location>
</feature>
<dbReference type="GeneID" id="20668437"/>
<sequence length="121" mass="13422">MLSHPMISIRVHVLHTVGEPASCLFLTEFLTLALLIPFFFPANRVRQDVHFSYARASLKVIVLVLVLRSCDHTLYLLQARFPSALRLPPSRPPWSGPSYVHTTAASGFFLAFLALCSGSVV</sequence>
<proteinExistence type="predicted"/>
<feature type="transmembrane region" description="Helical" evidence="1">
    <location>
        <begin position="21"/>
        <end position="40"/>
    </location>
</feature>
<name>W4K8I8_HETIT</name>
<protein>
    <submittedName>
        <fullName evidence="2">Uncharacterized protein</fullName>
    </submittedName>
</protein>
<keyword evidence="1" id="KW-1133">Transmembrane helix</keyword>
<keyword evidence="1" id="KW-0472">Membrane</keyword>